<dbReference type="GO" id="GO:0055085">
    <property type="term" value="P:transmembrane transport"/>
    <property type="evidence" value="ECO:0007669"/>
    <property type="project" value="InterPro"/>
</dbReference>
<dbReference type="OrthoDB" id="142185at2157"/>
<evidence type="ECO:0000256" key="2">
    <source>
        <dbReference type="ARBA" id="ARBA00022692"/>
    </source>
</evidence>
<comment type="caution">
    <text evidence="7">The sequence shown here is derived from an EMBL/GenBank/DDBJ whole genome shotgun (WGS) entry which is preliminary data.</text>
</comment>
<organism evidence="7 8">
    <name type="scientific">Natrialba hulunbeirensis JCM 10989</name>
    <dbReference type="NCBI Taxonomy" id="1227493"/>
    <lineage>
        <taxon>Archaea</taxon>
        <taxon>Methanobacteriati</taxon>
        <taxon>Methanobacteriota</taxon>
        <taxon>Stenosarchaea group</taxon>
        <taxon>Halobacteria</taxon>
        <taxon>Halobacteriales</taxon>
        <taxon>Natrialbaceae</taxon>
        <taxon>Natrialba</taxon>
    </lineage>
</organism>
<dbReference type="Gene3D" id="1.20.1420.30">
    <property type="entry name" value="NCX, central ion-binding region"/>
    <property type="match status" value="1"/>
</dbReference>
<protein>
    <submittedName>
        <fullName evidence="7">CaCA family Na+/Ca+ antiporter</fullName>
    </submittedName>
</protein>
<dbReference type="InterPro" id="IPR044880">
    <property type="entry name" value="NCX_ion-bd_dom_sf"/>
</dbReference>
<proteinExistence type="predicted"/>
<accession>M0A5E5</accession>
<evidence type="ECO:0000259" key="6">
    <source>
        <dbReference type="Pfam" id="PF01699"/>
    </source>
</evidence>
<keyword evidence="4 5" id="KW-0472">Membrane</keyword>
<keyword evidence="3 5" id="KW-1133">Transmembrane helix</keyword>
<evidence type="ECO:0000256" key="4">
    <source>
        <dbReference type="ARBA" id="ARBA00023136"/>
    </source>
</evidence>
<dbReference type="Pfam" id="PF01699">
    <property type="entry name" value="Na_Ca_ex"/>
    <property type="match status" value="1"/>
</dbReference>
<feature type="domain" description="Sodium/calcium exchanger membrane region" evidence="6">
    <location>
        <begin position="17"/>
        <end position="91"/>
    </location>
</feature>
<feature type="transmembrane region" description="Helical" evidence="5">
    <location>
        <begin position="83"/>
        <end position="101"/>
    </location>
</feature>
<name>M0A5E5_9EURY</name>
<comment type="subcellular location">
    <subcellularLocation>
        <location evidence="1">Membrane</location>
        <topology evidence="1">Multi-pass membrane protein</topology>
    </subcellularLocation>
</comment>
<evidence type="ECO:0000256" key="5">
    <source>
        <dbReference type="SAM" id="Phobius"/>
    </source>
</evidence>
<feature type="transmembrane region" description="Helical" evidence="5">
    <location>
        <begin position="30"/>
        <end position="47"/>
    </location>
</feature>
<gene>
    <name evidence="7" type="ORF">C483_03949</name>
</gene>
<dbReference type="AlphaFoldDB" id="M0A5E5"/>
<sequence length="102" mass="10684">MWVKTIISLSVLLLSNLLFGDTDIAAGNVVGSNVFNLLAVLGLAASIRPLAVDPAVLPGLAWLLAVTAIATILLATGRRVTRLEGLILLALGMSYWLGNVFV</sequence>
<evidence type="ECO:0000256" key="3">
    <source>
        <dbReference type="ARBA" id="ARBA00022989"/>
    </source>
</evidence>
<dbReference type="GO" id="GO:0016020">
    <property type="term" value="C:membrane"/>
    <property type="evidence" value="ECO:0007669"/>
    <property type="project" value="UniProtKB-SubCell"/>
</dbReference>
<dbReference type="InterPro" id="IPR004837">
    <property type="entry name" value="NaCa_Exmemb"/>
</dbReference>
<evidence type="ECO:0000256" key="1">
    <source>
        <dbReference type="ARBA" id="ARBA00004141"/>
    </source>
</evidence>
<keyword evidence="8" id="KW-1185">Reference proteome</keyword>
<keyword evidence="2 5" id="KW-0812">Transmembrane</keyword>
<dbReference type="STRING" id="1227493.C483_03949"/>
<dbReference type="Proteomes" id="UP000011519">
    <property type="component" value="Unassembled WGS sequence"/>
</dbReference>
<feature type="transmembrane region" description="Helical" evidence="5">
    <location>
        <begin position="59"/>
        <end position="77"/>
    </location>
</feature>
<evidence type="ECO:0000313" key="8">
    <source>
        <dbReference type="Proteomes" id="UP000011519"/>
    </source>
</evidence>
<reference evidence="7 8" key="1">
    <citation type="journal article" date="2014" name="PLoS Genet.">
        <title>Phylogenetically driven sequencing of extremely halophilic archaea reveals strategies for static and dynamic osmo-response.</title>
        <authorList>
            <person name="Becker E.A."/>
            <person name="Seitzer P.M."/>
            <person name="Tritt A."/>
            <person name="Larsen D."/>
            <person name="Krusor M."/>
            <person name="Yao A.I."/>
            <person name="Wu D."/>
            <person name="Madern D."/>
            <person name="Eisen J.A."/>
            <person name="Darling A.E."/>
            <person name="Facciotti M.T."/>
        </authorList>
    </citation>
    <scope>NUCLEOTIDE SEQUENCE [LARGE SCALE GENOMIC DNA]</scope>
    <source>
        <strain evidence="7 8">JCM 10989</strain>
    </source>
</reference>
<dbReference type="EMBL" id="AOIM01000013">
    <property type="protein sequence ID" value="ELY93799.1"/>
    <property type="molecule type" value="Genomic_DNA"/>
</dbReference>
<dbReference type="PATRIC" id="fig|1227493.4.peg.754"/>
<evidence type="ECO:0000313" key="7">
    <source>
        <dbReference type="EMBL" id="ELY93799.1"/>
    </source>
</evidence>